<dbReference type="GO" id="GO:0003688">
    <property type="term" value="F:DNA replication origin binding"/>
    <property type="evidence" value="ECO:0007669"/>
    <property type="project" value="TreeGrafter"/>
</dbReference>
<evidence type="ECO:0000313" key="6">
    <source>
        <dbReference type="EMBL" id="CAE0434527.1"/>
    </source>
</evidence>
<keyword evidence="4" id="KW-0235">DNA replication</keyword>
<keyword evidence="4" id="KW-0067">ATP-binding</keyword>
<evidence type="ECO:0000256" key="3">
    <source>
        <dbReference type="ARBA" id="ARBA00023242"/>
    </source>
</evidence>
<evidence type="ECO:0000259" key="5">
    <source>
        <dbReference type="Pfam" id="PF17872"/>
    </source>
</evidence>
<proteinExistence type="inferred from homology"/>
<dbReference type="GO" id="GO:0005524">
    <property type="term" value="F:ATP binding"/>
    <property type="evidence" value="ECO:0007669"/>
    <property type="project" value="UniProtKB-KW"/>
</dbReference>
<name>A0A7S3LM49_9STRA</name>
<comment type="subcellular location">
    <subcellularLocation>
        <location evidence="1 4">Nucleus</location>
    </subcellularLocation>
</comment>
<comment type="similarity">
    <text evidence="4">Belongs to the ORC1 family.</text>
</comment>
<gene>
    <name evidence="6" type="ORF">ASTO00021_LOCUS4825</name>
</gene>
<dbReference type="EMBL" id="HBIN01006602">
    <property type="protein sequence ID" value="CAE0434527.1"/>
    <property type="molecule type" value="Transcribed_RNA"/>
</dbReference>
<dbReference type="AlphaFoldDB" id="A0A7S3LM49"/>
<comment type="function">
    <text evidence="4">Component of the origin recognition complex (ORC) that binds origins of replication. DNA-binding is ATP-dependent, however specific DNA sequences that define origins of replication have not been identified so far. ORC is required to assemble the pre-replication complex necessary to initiate DNA replication.</text>
</comment>
<dbReference type="Pfam" id="PF17872">
    <property type="entry name" value="AAA_lid_10"/>
    <property type="match status" value="1"/>
</dbReference>
<comment type="subunit">
    <text evidence="4">ORC is composed of six subunits.</text>
</comment>
<accession>A0A7S3LM49</accession>
<keyword evidence="3 4" id="KW-0539">Nucleus</keyword>
<protein>
    <recommendedName>
        <fullName evidence="4">Origin recognition complex subunit 1</fullName>
    </recommendedName>
</protein>
<dbReference type="InterPro" id="IPR041083">
    <property type="entry name" value="AAA_lid_10"/>
</dbReference>
<keyword evidence="2 4" id="KW-0238">DNA-binding</keyword>
<dbReference type="PANTHER" id="PTHR10763:SF23">
    <property type="entry name" value="ORIGIN RECOGNITION COMPLEX SUBUNIT 1"/>
    <property type="match status" value="1"/>
</dbReference>
<dbReference type="GO" id="GO:0005664">
    <property type="term" value="C:nuclear origin of replication recognition complex"/>
    <property type="evidence" value="ECO:0007669"/>
    <property type="project" value="TreeGrafter"/>
</dbReference>
<evidence type="ECO:0000256" key="2">
    <source>
        <dbReference type="ARBA" id="ARBA00023125"/>
    </source>
</evidence>
<dbReference type="SUPFAM" id="SSF52540">
    <property type="entry name" value="P-loop containing nucleoside triphosphate hydrolases"/>
    <property type="match status" value="1"/>
</dbReference>
<dbReference type="GO" id="GO:0006270">
    <property type="term" value="P:DNA replication initiation"/>
    <property type="evidence" value="ECO:0007669"/>
    <property type="project" value="TreeGrafter"/>
</dbReference>
<organism evidence="6">
    <name type="scientific">Aplanochytrium stocchinoi</name>
    <dbReference type="NCBI Taxonomy" id="215587"/>
    <lineage>
        <taxon>Eukaryota</taxon>
        <taxon>Sar</taxon>
        <taxon>Stramenopiles</taxon>
        <taxon>Bigyra</taxon>
        <taxon>Labyrinthulomycetes</taxon>
        <taxon>Thraustochytrida</taxon>
        <taxon>Thraustochytriidae</taxon>
        <taxon>Aplanochytrium</taxon>
    </lineage>
</organism>
<keyword evidence="4" id="KW-0547">Nucleotide-binding</keyword>
<dbReference type="InterPro" id="IPR027417">
    <property type="entry name" value="P-loop_NTPase"/>
</dbReference>
<dbReference type="InterPro" id="IPR050311">
    <property type="entry name" value="ORC1/CDC6"/>
</dbReference>
<dbReference type="Gene3D" id="1.10.8.60">
    <property type="match status" value="1"/>
</dbReference>
<dbReference type="PANTHER" id="PTHR10763">
    <property type="entry name" value="CELL DIVISION CONTROL PROTEIN 6-RELATED"/>
    <property type="match status" value="1"/>
</dbReference>
<reference evidence="6" key="1">
    <citation type="submission" date="2021-01" db="EMBL/GenBank/DDBJ databases">
        <authorList>
            <person name="Corre E."/>
            <person name="Pelletier E."/>
            <person name="Niang G."/>
            <person name="Scheremetjew M."/>
            <person name="Finn R."/>
            <person name="Kale V."/>
            <person name="Holt S."/>
            <person name="Cochrane G."/>
            <person name="Meng A."/>
            <person name="Brown T."/>
            <person name="Cohen L."/>
        </authorList>
    </citation>
    <scope>NUCLEOTIDE SEQUENCE</scope>
    <source>
        <strain evidence="6">GSBS06</strain>
    </source>
</reference>
<evidence type="ECO:0000256" key="4">
    <source>
        <dbReference type="RuleBase" id="RU365058"/>
    </source>
</evidence>
<evidence type="ECO:0000256" key="1">
    <source>
        <dbReference type="ARBA" id="ARBA00004123"/>
    </source>
</evidence>
<sequence length="218" mass="25614">MDLPERLLPRVHSRLGMSRVVFKSYSREQLEEIVKARLGNIPLFKDEAVEFCARRVAALHGDVRRALQVCRRAAEIWEQEGKETNILLKHIKRADEELRDELHNKRIQVASWNEKLTLIAAYKVSKSVGKDIFSFEDLFFKFQQLRKTYFFQRKGSICEKRILSICRRLGRIRLFTLFKVDLADRRPKIRLALDPDEIPFILKNEMEFGPVLGISQVT</sequence>
<feature type="domain" description="AAA lid" evidence="5">
    <location>
        <begin position="44"/>
        <end position="80"/>
    </location>
</feature>
<dbReference type="GO" id="GO:0033314">
    <property type="term" value="P:mitotic DNA replication checkpoint signaling"/>
    <property type="evidence" value="ECO:0007669"/>
    <property type="project" value="TreeGrafter"/>
</dbReference>